<evidence type="ECO:0000313" key="3">
    <source>
        <dbReference type="Proteomes" id="UP000663852"/>
    </source>
</evidence>
<dbReference type="AlphaFoldDB" id="A0A815D3W7"/>
<dbReference type="InterPro" id="IPR006652">
    <property type="entry name" value="Kelch_1"/>
</dbReference>
<gene>
    <name evidence="2" type="ORF">EDS130_LOCUS30135</name>
</gene>
<evidence type="ECO:0000313" key="2">
    <source>
        <dbReference type="EMBL" id="CAF1291919.1"/>
    </source>
</evidence>
<dbReference type="Pfam" id="PF01344">
    <property type="entry name" value="Kelch_1"/>
    <property type="match status" value="1"/>
</dbReference>
<proteinExistence type="predicted"/>
<dbReference type="EMBL" id="CAJNOJ010000208">
    <property type="protein sequence ID" value="CAF1291919.1"/>
    <property type="molecule type" value="Genomic_DNA"/>
</dbReference>
<dbReference type="Gene3D" id="2.130.10.80">
    <property type="entry name" value="Galactose oxidase/kelch, beta-propeller"/>
    <property type="match status" value="1"/>
</dbReference>
<dbReference type="InterPro" id="IPR037293">
    <property type="entry name" value="Gal_Oxidase_central_sf"/>
</dbReference>
<name>A0A815D3W7_ADIRI</name>
<accession>A0A815D3W7</accession>
<dbReference type="SUPFAM" id="SSF117281">
    <property type="entry name" value="Kelch motif"/>
    <property type="match status" value="1"/>
</dbReference>
<reference evidence="2" key="1">
    <citation type="submission" date="2021-02" db="EMBL/GenBank/DDBJ databases">
        <authorList>
            <person name="Nowell W R."/>
        </authorList>
    </citation>
    <scope>NUCLEOTIDE SEQUENCE</scope>
</reference>
<dbReference type="InterPro" id="IPR015915">
    <property type="entry name" value="Kelch-typ_b-propeller"/>
</dbReference>
<sequence length="100" mass="11212">MSNTTTTTAMNKSPKTMKHARYLHTASHLNDGRILVFDGLFIDNAYLNSAEIYNPATGIWNETGNMTRDYTTVVLKNGIVLVIRVGNSIMSDVHKKIFIH</sequence>
<organism evidence="2 3">
    <name type="scientific">Adineta ricciae</name>
    <name type="common">Rotifer</name>
    <dbReference type="NCBI Taxonomy" id="249248"/>
    <lineage>
        <taxon>Eukaryota</taxon>
        <taxon>Metazoa</taxon>
        <taxon>Spiralia</taxon>
        <taxon>Gnathifera</taxon>
        <taxon>Rotifera</taxon>
        <taxon>Eurotatoria</taxon>
        <taxon>Bdelloidea</taxon>
        <taxon>Adinetida</taxon>
        <taxon>Adinetidae</taxon>
        <taxon>Adineta</taxon>
    </lineage>
</organism>
<dbReference type="Proteomes" id="UP000663852">
    <property type="component" value="Unassembled WGS sequence"/>
</dbReference>
<evidence type="ECO:0000256" key="1">
    <source>
        <dbReference type="ARBA" id="ARBA00022441"/>
    </source>
</evidence>
<comment type="caution">
    <text evidence="2">The sequence shown here is derived from an EMBL/GenBank/DDBJ whole genome shotgun (WGS) entry which is preliminary data.</text>
</comment>
<protein>
    <submittedName>
        <fullName evidence="2">Uncharacterized protein</fullName>
    </submittedName>
</protein>
<keyword evidence="1" id="KW-0880">Kelch repeat</keyword>